<accession>A0A0C9SQ48</accession>
<keyword evidence="3" id="KW-1185">Reference proteome</keyword>
<feature type="non-terminal residue" evidence="2">
    <location>
        <position position="1"/>
    </location>
</feature>
<dbReference type="EMBL" id="KN832578">
    <property type="protein sequence ID" value="KII83327.1"/>
    <property type="molecule type" value="Genomic_DNA"/>
</dbReference>
<organism evidence="2 3">
    <name type="scientific">Plicaturopsis crispa FD-325 SS-3</name>
    <dbReference type="NCBI Taxonomy" id="944288"/>
    <lineage>
        <taxon>Eukaryota</taxon>
        <taxon>Fungi</taxon>
        <taxon>Dikarya</taxon>
        <taxon>Basidiomycota</taxon>
        <taxon>Agaricomycotina</taxon>
        <taxon>Agaricomycetes</taxon>
        <taxon>Agaricomycetidae</taxon>
        <taxon>Amylocorticiales</taxon>
        <taxon>Amylocorticiaceae</taxon>
        <taxon>Plicatura</taxon>
        <taxon>Plicaturopsis crispa</taxon>
    </lineage>
</organism>
<name>A0A0C9SQ48_PLICR</name>
<reference evidence="2 3" key="1">
    <citation type="submission" date="2014-06" db="EMBL/GenBank/DDBJ databases">
        <title>Evolutionary Origins and Diversification of the Mycorrhizal Mutualists.</title>
        <authorList>
            <consortium name="DOE Joint Genome Institute"/>
            <consortium name="Mycorrhizal Genomics Consortium"/>
            <person name="Kohler A."/>
            <person name="Kuo A."/>
            <person name="Nagy L.G."/>
            <person name="Floudas D."/>
            <person name="Copeland A."/>
            <person name="Barry K.W."/>
            <person name="Cichocki N."/>
            <person name="Veneault-Fourrey C."/>
            <person name="LaButti K."/>
            <person name="Lindquist E.A."/>
            <person name="Lipzen A."/>
            <person name="Lundell T."/>
            <person name="Morin E."/>
            <person name="Murat C."/>
            <person name="Riley R."/>
            <person name="Ohm R."/>
            <person name="Sun H."/>
            <person name="Tunlid A."/>
            <person name="Henrissat B."/>
            <person name="Grigoriev I.V."/>
            <person name="Hibbett D.S."/>
            <person name="Martin F."/>
        </authorList>
    </citation>
    <scope>NUCLEOTIDE SEQUENCE [LARGE SCALE GENOMIC DNA]</scope>
    <source>
        <strain evidence="2 3">FD-325 SS-3</strain>
    </source>
</reference>
<evidence type="ECO:0000256" key="1">
    <source>
        <dbReference type="SAM" id="MobiDB-lite"/>
    </source>
</evidence>
<dbReference type="HOGENOM" id="CLU_120286_0_0_1"/>
<proteinExistence type="predicted"/>
<evidence type="ECO:0000313" key="2">
    <source>
        <dbReference type="EMBL" id="KII83327.1"/>
    </source>
</evidence>
<dbReference type="OrthoDB" id="3203159at2759"/>
<gene>
    <name evidence="2" type="ORF">PLICRDRAFT_75228</name>
</gene>
<dbReference type="Proteomes" id="UP000053263">
    <property type="component" value="Unassembled WGS sequence"/>
</dbReference>
<sequence>NDSEMIREIMEGAPIHWNNLLTTHLYGNLIEFQNAVKYHEDSLMAMDSMQYRAVDVVVHPEDQVSDLRAGNLDAQNAHISPAGAPENSPRTATYAAAYPKDDNNISPNGTPEAKGARPCRYCGSGKHWDDQCNYSLNREKQAQVNMVS</sequence>
<dbReference type="AlphaFoldDB" id="A0A0C9SQ48"/>
<feature type="non-terminal residue" evidence="2">
    <location>
        <position position="148"/>
    </location>
</feature>
<protein>
    <submittedName>
        <fullName evidence="2">Uncharacterized protein</fullName>
    </submittedName>
</protein>
<evidence type="ECO:0000313" key="3">
    <source>
        <dbReference type="Proteomes" id="UP000053263"/>
    </source>
</evidence>
<feature type="region of interest" description="Disordered" evidence="1">
    <location>
        <begin position="98"/>
        <end position="117"/>
    </location>
</feature>